<evidence type="ECO:0000256" key="9">
    <source>
        <dbReference type="SAM" id="Phobius"/>
    </source>
</evidence>
<feature type="compositionally biased region" description="Basic and acidic residues" evidence="8">
    <location>
        <begin position="319"/>
        <end position="331"/>
    </location>
</feature>
<reference evidence="10" key="1">
    <citation type="submission" date="2020-05" db="UniProtKB">
        <authorList>
            <consortium name="EnsemblMetazoa"/>
        </authorList>
    </citation>
    <scope>IDENTIFICATION</scope>
    <source>
        <strain evidence="10">TTRI</strain>
    </source>
</reference>
<protein>
    <recommendedName>
        <fullName evidence="2">Seipin</fullName>
    </recommendedName>
</protein>
<keyword evidence="11" id="KW-1185">Reference proteome</keyword>
<keyword evidence="5 9" id="KW-1133">Transmembrane helix</keyword>
<sequence length="356" mass="41606">MNALLRLFVFFFDPLGIGRKVFVRPTVRFALKIYDKFKVKADEKVNTVRELILRLGLIAFAVVLIIWTAVFMYVVFYYAYMPPISHTRPVYMQFKTCIDTSTPCTFPHAHVSLTKKQQLLMVGQAYRVLINIDMPESPQNLDLGMFMVCAEMRDFESMLRGHSCRSAMLRYRSPLIRTISTWALSPLFVLGLKEEYQQVSVEIFPQYLEQRQHPITDVYVEIQSQKIEFYTVSLHIIADFTGVRYIMYNWPIFSAIIAISTNLFFILVVFLLSWYHWSDARWLRNLQLKYNGITATLQHSASKALLSSKSVSLQDEEELRFPDDEKSHISDIDDYNDKEEEKGIFLGRKDISKESF</sequence>
<dbReference type="CDD" id="cd23993">
    <property type="entry name" value="Seipin"/>
    <property type="match status" value="1"/>
</dbReference>
<evidence type="ECO:0000256" key="2">
    <source>
        <dbReference type="ARBA" id="ARBA00022064"/>
    </source>
</evidence>
<accession>A0A1A9V2Z0</accession>
<dbReference type="PANTHER" id="PTHR21212:SF0">
    <property type="entry name" value="SEIPIN"/>
    <property type="match status" value="1"/>
</dbReference>
<evidence type="ECO:0000256" key="5">
    <source>
        <dbReference type="ARBA" id="ARBA00022989"/>
    </source>
</evidence>
<proteinExistence type="predicted"/>
<evidence type="ECO:0000256" key="7">
    <source>
        <dbReference type="ARBA" id="ARBA00023136"/>
    </source>
</evidence>
<evidence type="ECO:0000313" key="11">
    <source>
        <dbReference type="Proteomes" id="UP000078200"/>
    </source>
</evidence>
<dbReference type="Proteomes" id="UP000078200">
    <property type="component" value="Unassembled WGS sequence"/>
</dbReference>
<comment type="subcellular location">
    <subcellularLocation>
        <location evidence="1">Endoplasmic reticulum membrane</location>
        <topology evidence="1">Multi-pass membrane protein</topology>
    </subcellularLocation>
</comment>
<evidence type="ECO:0000256" key="3">
    <source>
        <dbReference type="ARBA" id="ARBA00022692"/>
    </source>
</evidence>
<keyword evidence="4" id="KW-0256">Endoplasmic reticulum</keyword>
<evidence type="ECO:0000256" key="4">
    <source>
        <dbReference type="ARBA" id="ARBA00022824"/>
    </source>
</evidence>
<dbReference type="PANTHER" id="PTHR21212">
    <property type="entry name" value="BERNARDINELLI-SEIP CONGENITAL LIPODYSTROPHY 2 HOMOLOG BSCL2 PROTEIN"/>
    <property type="match status" value="1"/>
</dbReference>
<feature type="transmembrane region" description="Helical" evidence="9">
    <location>
        <begin position="252"/>
        <end position="275"/>
    </location>
</feature>
<keyword evidence="3 9" id="KW-0812">Transmembrane</keyword>
<evidence type="ECO:0000313" key="10">
    <source>
        <dbReference type="EnsemblMetazoa" id="GAUT024019-PA"/>
    </source>
</evidence>
<organism evidence="10 11">
    <name type="scientific">Glossina austeni</name>
    <name type="common">Savannah tsetse fly</name>
    <dbReference type="NCBI Taxonomy" id="7395"/>
    <lineage>
        <taxon>Eukaryota</taxon>
        <taxon>Metazoa</taxon>
        <taxon>Ecdysozoa</taxon>
        <taxon>Arthropoda</taxon>
        <taxon>Hexapoda</taxon>
        <taxon>Insecta</taxon>
        <taxon>Pterygota</taxon>
        <taxon>Neoptera</taxon>
        <taxon>Endopterygota</taxon>
        <taxon>Diptera</taxon>
        <taxon>Brachycera</taxon>
        <taxon>Muscomorpha</taxon>
        <taxon>Hippoboscoidea</taxon>
        <taxon>Glossinidae</taxon>
        <taxon>Glossina</taxon>
    </lineage>
</organism>
<evidence type="ECO:0000256" key="1">
    <source>
        <dbReference type="ARBA" id="ARBA00004477"/>
    </source>
</evidence>
<keyword evidence="6" id="KW-0443">Lipid metabolism</keyword>
<dbReference type="STRING" id="7395.A0A1A9V2Z0"/>
<dbReference type="GO" id="GO:0140042">
    <property type="term" value="P:lipid droplet formation"/>
    <property type="evidence" value="ECO:0007669"/>
    <property type="project" value="UniProtKB-ARBA"/>
</dbReference>
<feature type="region of interest" description="Disordered" evidence="8">
    <location>
        <begin position="313"/>
        <end position="332"/>
    </location>
</feature>
<dbReference type="AlphaFoldDB" id="A0A1A9V2Z0"/>
<dbReference type="VEuPathDB" id="VectorBase:GAUT024019"/>
<keyword evidence="7 9" id="KW-0472">Membrane</keyword>
<evidence type="ECO:0000256" key="6">
    <source>
        <dbReference type="ARBA" id="ARBA00023098"/>
    </source>
</evidence>
<feature type="transmembrane region" description="Helical" evidence="9">
    <location>
        <begin position="51"/>
        <end position="80"/>
    </location>
</feature>
<evidence type="ECO:0000256" key="8">
    <source>
        <dbReference type="SAM" id="MobiDB-lite"/>
    </source>
</evidence>
<dbReference type="InterPro" id="IPR009617">
    <property type="entry name" value="Seipin"/>
</dbReference>
<dbReference type="GO" id="GO:0006629">
    <property type="term" value="P:lipid metabolic process"/>
    <property type="evidence" value="ECO:0007669"/>
    <property type="project" value="UniProtKB-KW"/>
</dbReference>
<name>A0A1A9V2Z0_GLOAU</name>
<dbReference type="Pfam" id="PF06775">
    <property type="entry name" value="Seipin"/>
    <property type="match status" value="1"/>
</dbReference>
<dbReference type="EnsemblMetazoa" id="GAUT024019-RA">
    <property type="protein sequence ID" value="GAUT024019-PA"/>
    <property type="gene ID" value="GAUT024019"/>
</dbReference>
<dbReference type="GO" id="GO:0005789">
    <property type="term" value="C:endoplasmic reticulum membrane"/>
    <property type="evidence" value="ECO:0007669"/>
    <property type="project" value="UniProtKB-SubCell"/>
</dbReference>